<feature type="transmembrane region" description="Helical" evidence="1">
    <location>
        <begin position="91"/>
        <end position="112"/>
    </location>
</feature>
<dbReference type="RefSeq" id="WP_311341018.1">
    <property type="nucleotide sequence ID" value="NZ_JAVRHS010000007.1"/>
</dbReference>
<feature type="transmembrane region" description="Helical" evidence="1">
    <location>
        <begin position="51"/>
        <end position="71"/>
    </location>
</feature>
<gene>
    <name evidence="2" type="ORF">RM533_09590</name>
</gene>
<name>A0ABU2ZIL9_9SPHN</name>
<organism evidence="2 3">
    <name type="scientific">Croceicoccus esteveae</name>
    <dbReference type="NCBI Taxonomy" id="3075597"/>
    <lineage>
        <taxon>Bacteria</taxon>
        <taxon>Pseudomonadati</taxon>
        <taxon>Pseudomonadota</taxon>
        <taxon>Alphaproteobacteria</taxon>
        <taxon>Sphingomonadales</taxon>
        <taxon>Erythrobacteraceae</taxon>
        <taxon>Croceicoccus</taxon>
    </lineage>
</organism>
<feature type="transmembrane region" description="Helical" evidence="1">
    <location>
        <begin position="124"/>
        <end position="149"/>
    </location>
</feature>
<dbReference type="EMBL" id="JAVRHS010000007">
    <property type="protein sequence ID" value="MDT0576440.1"/>
    <property type="molecule type" value="Genomic_DNA"/>
</dbReference>
<keyword evidence="3" id="KW-1185">Reference proteome</keyword>
<evidence type="ECO:0000256" key="1">
    <source>
        <dbReference type="SAM" id="Phobius"/>
    </source>
</evidence>
<sequence>MGVGISGKASSGWRGAHPALWIALFGGLISFVWEMFQLPFYGSGELSPAEAAYRCGLASFGDAGIMVTAYLGASLGSGRRPWIVEWPISRFGVYLVIGLAITSVVEILAVGADWGWTYSSLMPLIPGTGIGLVPIIMWVLVPSATLWLARRMGVGPSFLDV</sequence>
<dbReference type="Proteomes" id="UP001259803">
    <property type="component" value="Unassembled WGS sequence"/>
</dbReference>
<evidence type="ECO:0000313" key="3">
    <source>
        <dbReference type="Proteomes" id="UP001259803"/>
    </source>
</evidence>
<proteinExistence type="predicted"/>
<protein>
    <submittedName>
        <fullName evidence="2">Uncharacterized protein</fullName>
    </submittedName>
</protein>
<keyword evidence="1" id="KW-0472">Membrane</keyword>
<keyword evidence="1" id="KW-0812">Transmembrane</keyword>
<reference evidence="2 3" key="1">
    <citation type="submission" date="2023-09" db="EMBL/GenBank/DDBJ databases">
        <authorList>
            <person name="Rey-Velasco X."/>
        </authorList>
    </citation>
    <scope>NUCLEOTIDE SEQUENCE [LARGE SCALE GENOMIC DNA]</scope>
    <source>
        <strain evidence="2 3">F390</strain>
    </source>
</reference>
<comment type="caution">
    <text evidence="2">The sequence shown here is derived from an EMBL/GenBank/DDBJ whole genome shotgun (WGS) entry which is preliminary data.</text>
</comment>
<accession>A0ABU2ZIL9</accession>
<evidence type="ECO:0000313" key="2">
    <source>
        <dbReference type="EMBL" id="MDT0576440.1"/>
    </source>
</evidence>
<feature type="transmembrane region" description="Helical" evidence="1">
    <location>
        <begin position="20"/>
        <end position="39"/>
    </location>
</feature>
<keyword evidence="1" id="KW-1133">Transmembrane helix</keyword>